<gene>
    <name evidence="3" type="ORF">FD46_GL001526</name>
</gene>
<evidence type="ECO:0000313" key="4">
    <source>
        <dbReference type="Proteomes" id="UP000051686"/>
    </source>
</evidence>
<evidence type="ECO:0000259" key="1">
    <source>
        <dbReference type="Pfam" id="PF12102"/>
    </source>
</evidence>
<sequence>MTLHEVIDKVLNEYLDEKNGPIKKNNLAKILRNGLNEVVSDDLIGGNLISKGSAGEGTWATVPWIGIFDKDISTSAQKGFDIVYLFSPDMKDVYLSLNQGWTFFKNNFGKKASTHIEKVSSYWQTTLKARSSRMTPASINLTRGLTGNTNLPKGYELGNILSVHYKKRNLPSNEQMLIDLKNMIFCLNELKNNLIDSSNFYQNINYILSLNIDVKAPVTRSIIKTVSRKTPSINLVERKLTNISSKFQGRKKDFNEINQNNSKIGFLGEQVVFENEKKKLANFPNLRNKVEHVSQTKGDGLGYDVLSFDEKGNKMYIEVKTTTKSQDAPFFISRNELDFSKTHGNEYCLYRIFNFEKLVNSNNVEFFKLKGDISKILSFTPVSYLSSFDKDIKLSNID</sequence>
<protein>
    <submittedName>
        <fullName evidence="3">Uncharacterized protein</fullName>
    </submittedName>
</protein>
<dbReference type="Gene3D" id="3.30.920.90">
    <property type="match status" value="1"/>
</dbReference>
<dbReference type="Proteomes" id="UP000051686">
    <property type="component" value="Unassembled WGS sequence"/>
</dbReference>
<dbReference type="InterPro" id="IPR021961">
    <property type="entry name" value="McrB_DNA-bd"/>
</dbReference>
<keyword evidence="4" id="KW-1185">Reference proteome</keyword>
<dbReference type="Pfam" id="PF13020">
    <property type="entry name" value="NOV_C"/>
    <property type="match status" value="1"/>
</dbReference>
<evidence type="ECO:0000313" key="3">
    <source>
        <dbReference type="EMBL" id="KRL04398.1"/>
    </source>
</evidence>
<dbReference type="AlphaFoldDB" id="A0A0R1M8D6"/>
<dbReference type="RefSeq" id="WP_057896371.1">
    <property type="nucleotide sequence ID" value="NZ_AZEH01000039.1"/>
</dbReference>
<dbReference type="STRING" id="1423777.FD46_GL001526"/>
<dbReference type="PATRIC" id="fig|1423777.3.peg.1576"/>
<dbReference type="EMBL" id="AZEH01000039">
    <property type="protein sequence ID" value="KRL04398.1"/>
    <property type="molecule type" value="Genomic_DNA"/>
</dbReference>
<reference evidence="3 4" key="1">
    <citation type="journal article" date="2015" name="Genome Announc.">
        <title>Expanding the biotechnology potential of lactobacilli through comparative genomics of 213 strains and associated genera.</title>
        <authorList>
            <person name="Sun Z."/>
            <person name="Harris H.M."/>
            <person name="McCann A."/>
            <person name="Guo C."/>
            <person name="Argimon S."/>
            <person name="Zhang W."/>
            <person name="Yang X."/>
            <person name="Jeffery I.B."/>
            <person name="Cooney J.C."/>
            <person name="Kagawa T.F."/>
            <person name="Liu W."/>
            <person name="Song Y."/>
            <person name="Salvetti E."/>
            <person name="Wrobel A."/>
            <person name="Rasinkangas P."/>
            <person name="Parkhill J."/>
            <person name="Rea M.C."/>
            <person name="O'Sullivan O."/>
            <person name="Ritari J."/>
            <person name="Douillard F.P."/>
            <person name="Paul Ross R."/>
            <person name="Yang R."/>
            <person name="Briner A.E."/>
            <person name="Felis G.E."/>
            <person name="de Vos W.M."/>
            <person name="Barrangou R."/>
            <person name="Klaenhammer T.R."/>
            <person name="Caufield P.W."/>
            <person name="Cui Y."/>
            <person name="Zhang H."/>
            <person name="O'Toole P.W."/>
        </authorList>
    </citation>
    <scope>NUCLEOTIDE SEQUENCE [LARGE SCALE GENOMIC DNA]</scope>
    <source>
        <strain evidence="3 4">DSM 19972</strain>
    </source>
</reference>
<organism evidence="3 4">
    <name type="scientific">Liquorilactobacillus oeni DSM 19972</name>
    <dbReference type="NCBI Taxonomy" id="1423777"/>
    <lineage>
        <taxon>Bacteria</taxon>
        <taxon>Bacillati</taxon>
        <taxon>Bacillota</taxon>
        <taxon>Bacilli</taxon>
        <taxon>Lactobacillales</taxon>
        <taxon>Lactobacillaceae</taxon>
        <taxon>Liquorilactobacillus</taxon>
    </lineage>
</organism>
<accession>A0A0R1M8D6</accession>
<dbReference type="Pfam" id="PF12102">
    <property type="entry name" value="MrcB_N"/>
    <property type="match status" value="1"/>
</dbReference>
<dbReference type="OrthoDB" id="9781481at2"/>
<comment type="caution">
    <text evidence="3">The sequence shown here is derived from an EMBL/GenBank/DDBJ whole genome shotgun (WGS) entry which is preliminary data.</text>
</comment>
<feature type="domain" description="Type IV methyl-directed restriction enzyme EcoKMcrB subunit DNA-binding" evidence="1">
    <location>
        <begin position="9"/>
        <end position="191"/>
    </location>
</feature>
<evidence type="ECO:0000259" key="2">
    <source>
        <dbReference type="Pfam" id="PF13020"/>
    </source>
</evidence>
<dbReference type="InterPro" id="IPR024975">
    <property type="entry name" value="NOV_C"/>
</dbReference>
<feature type="domain" description="Protein NO VEIN C-terminal" evidence="2">
    <location>
        <begin position="269"/>
        <end position="357"/>
    </location>
</feature>
<name>A0A0R1M8D6_9LACO</name>
<proteinExistence type="predicted"/>